<keyword evidence="2" id="KW-1185">Reference proteome</keyword>
<evidence type="ECO:0000313" key="1">
    <source>
        <dbReference type="EMBL" id="OQP61229.1"/>
    </source>
</evidence>
<dbReference type="STRING" id="1703345.A3860_05825"/>
<dbReference type="Proteomes" id="UP000192796">
    <property type="component" value="Unassembled WGS sequence"/>
</dbReference>
<dbReference type="EMBL" id="LVYD01000058">
    <property type="protein sequence ID" value="OQP61229.1"/>
    <property type="molecule type" value="Genomic_DNA"/>
</dbReference>
<dbReference type="AlphaFoldDB" id="A0A1V9FS54"/>
<proteinExistence type="predicted"/>
<gene>
    <name evidence="1" type="ORF">A3860_05825</name>
</gene>
<protein>
    <recommendedName>
        <fullName evidence="3">3-keto-disaccharide hydrolase domain-containing protein</fullName>
    </recommendedName>
</protein>
<evidence type="ECO:0000313" key="2">
    <source>
        <dbReference type="Proteomes" id="UP000192796"/>
    </source>
</evidence>
<dbReference type="RefSeq" id="WP_081151722.1">
    <property type="nucleotide sequence ID" value="NZ_LVYD01000058.1"/>
</dbReference>
<organism evidence="1 2">
    <name type="scientific">Niastella vici</name>
    <dbReference type="NCBI Taxonomy" id="1703345"/>
    <lineage>
        <taxon>Bacteria</taxon>
        <taxon>Pseudomonadati</taxon>
        <taxon>Bacteroidota</taxon>
        <taxon>Chitinophagia</taxon>
        <taxon>Chitinophagales</taxon>
        <taxon>Chitinophagaceae</taxon>
        <taxon>Niastella</taxon>
    </lineage>
</organism>
<accession>A0A1V9FS54</accession>
<dbReference type="Gene3D" id="2.60.120.560">
    <property type="entry name" value="Exo-inulinase, domain 1"/>
    <property type="match status" value="1"/>
</dbReference>
<name>A0A1V9FS54_9BACT</name>
<dbReference type="OrthoDB" id="118532at2"/>
<comment type="caution">
    <text evidence="1">The sequence shown here is derived from an EMBL/GenBank/DDBJ whole genome shotgun (WGS) entry which is preliminary data.</text>
</comment>
<evidence type="ECO:0008006" key="3">
    <source>
        <dbReference type="Google" id="ProtNLM"/>
    </source>
</evidence>
<reference evidence="1 2" key="1">
    <citation type="submission" date="2016-03" db="EMBL/GenBank/DDBJ databases">
        <title>Niastella vici sp. nov., isolated from farmland soil.</title>
        <authorList>
            <person name="Chen L."/>
            <person name="Wang D."/>
            <person name="Yang S."/>
            <person name="Wang G."/>
        </authorList>
    </citation>
    <scope>NUCLEOTIDE SEQUENCE [LARGE SCALE GENOMIC DNA]</scope>
    <source>
        <strain evidence="1 2">DJ57</strain>
    </source>
</reference>
<sequence>MPKTFSLIVILTCCTIATGAQTITWKKQEFVLKNVTASVVKLNGEEVLKVERDLKALPFDINNMAATVDEPTYVKLQHVELENGIIEVKLLSRIQDPSPFEGARGFIGLAFRISENDTAYESIYVRPKNGQSEDQLARNHTVQYYSYPHYKFDRLRREAAGVYETYADIGLNEWITFRVELAGDTAKLYINDQKHPAFIVNKMKGDVTKGAIALWVDIGTTGYFKDLTITKK</sequence>